<accession>A0A7G9W6J3</accession>
<proteinExistence type="predicted"/>
<evidence type="ECO:0000313" key="2">
    <source>
        <dbReference type="EMBL" id="QNO14305.1"/>
    </source>
</evidence>
<dbReference type="AlphaFoldDB" id="A0A7G9W6J3"/>
<gene>
    <name evidence="2" type="ORF">HYG86_05720</name>
</gene>
<dbReference type="PROSITE" id="PS51186">
    <property type="entry name" value="GNAT"/>
    <property type="match status" value="1"/>
</dbReference>
<evidence type="ECO:0000313" key="3">
    <source>
        <dbReference type="Proteomes" id="UP000516160"/>
    </source>
</evidence>
<dbReference type="PANTHER" id="PTHR43415">
    <property type="entry name" value="SPERMIDINE N(1)-ACETYLTRANSFERASE"/>
    <property type="match status" value="1"/>
</dbReference>
<protein>
    <submittedName>
        <fullName evidence="2">GNAT family N-acetyltransferase</fullName>
    </submittedName>
</protein>
<keyword evidence="3" id="KW-1185">Reference proteome</keyword>
<dbReference type="KEGG" id="acae:HYG86_05720"/>
<dbReference type="InterPro" id="IPR000182">
    <property type="entry name" value="GNAT_dom"/>
</dbReference>
<dbReference type="Gene3D" id="3.40.630.30">
    <property type="match status" value="1"/>
</dbReference>
<dbReference type="InterPro" id="IPR016181">
    <property type="entry name" value="Acyl_CoA_acyltransferase"/>
</dbReference>
<name>A0A7G9W6J3_ALKCA</name>
<dbReference type="SUPFAM" id="SSF55729">
    <property type="entry name" value="Acyl-CoA N-acyltransferases (Nat)"/>
    <property type="match status" value="1"/>
</dbReference>
<dbReference type="EMBL" id="CP058559">
    <property type="protein sequence ID" value="QNO14305.1"/>
    <property type="molecule type" value="Genomic_DNA"/>
</dbReference>
<keyword evidence="2" id="KW-0808">Transferase</keyword>
<dbReference type="Proteomes" id="UP000516160">
    <property type="component" value="Chromosome"/>
</dbReference>
<sequence>MIKGQQVTIEPSKLTDKRKVYEWLCLSETAKSHMGPPNFEDTPIPSWEEYCEDFKDFYFDGSKPNFGQLWIINDGNQEVGAICYSSFHLKGKSAELDIWMGTEKNYGRGLGSEAIKIFCDYLMENLDIERFIIRPSKRNVRAVRAYEKAGFIKVSDEDKQKVVKEYLLDEYVDIYGQGDYGIGDDVVLVFASRNSD</sequence>
<dbReference type="RefSeq" id="WP_213167963.1">
    <property type="nucleotide sequence ID" value="NZ_CP058559.1"/>
</dbReference>
<organism evidence="2 3">
    <name type="scientific">Alkalicella caledoniensis</name>
    <dbReference type="NCBI Taxonomy" id="2731377"/>
    <lineage>
        <taxon>Bacteria</taxon>
        <taxon>Bacillati</taxon>
        <taxon>Bacillota</taxon>
        <taxon>Clostridia</taxon>
        <taxon>Eubacteriales</taxon>
        <taxon>Proteinivoracaceae</taxon>
        <taxon>Alkalicella</taxon>
    </lineage>
</organism>
<feature type="domain" description="N-acetyltransferase" evidence="1">
    <location>
        <begin position="7"/>
        <end position="178"/>
    </location>
</feature>
<dbReference type="GO" id="GO:0016747">
    <property type="term" value="F:acyltransferase activity, transferring groups other than amino-acyl groups"/>
    <property type="evidence" value="ECO:0007669"/>
    <property type="project" value="InterPro"/>
</dbReference>
<dbReference type="Pfam" id="PF13302">
    <property type="entry name" value="Acetyltransf_3"/>
    <property type="match status" value="1"/>
</dbReference>
<evidence type="ECO:0000259" key="1">
    <source>
        <dbReference type="PROSITE" id="PS51186"/>
    </source>
</evidence>
<dbReference type="PANTHER" id="PTHR43415:SF3">
    <property type="entry name" value="GNAT-FAMILY ACETYLTRANSFERASE"/>
    <property type="match status" value="1"/>
</dbReference>
<reference evidence="2 3" key="1">
    <citation type="submission" date="2020-07" db="EMBL/GenBank/DDBJ databases">
        <title>Alkalicella. sp. LB2 genome.</title>
        <authorList>
            <person name="Postec A."/>
            <person name="Quemeneur M."/>
        </authorList>
    </citation>
    <scope>NUCLEOTIDE SEQUENCE [LARGE SCALE GENOMIC DNA]</scope>
    <source>
        <strain evidence="2 3">LB2</strain>
    </source>
</reference>